<dbReference type="EMBL" id="BNJK01000001">
    <property type="protein sequence ID" value="GHO91255.1"/>
    <property type="molecule type" value="Genomic_DNA"/>
</dbReference>
<dbReference type="InterPro" id="IPR011009">
    <property type="entry name" value="Kinase-like_dom_sf"/>
</dbReference>
<dbReference type="SUPFAM" id="SSF56112">
    <property type="entry name" value="Protein kinase-like (PK-like)"/>
    <property type="match status" value="1"/>
</dbReference>
<dbReference type="Proteomes" id="UP000597444">
    <property type="component" value="Unassembled WGS sequence"/>
</dbReference>
<feature type="domain" description="Aminoglycoside phosphotransferase" evidence="1">
    <location>
        <begin position="302"/>
        <end position="420"/>
    </location>
</feature>
<dbReference type="Pfam" id="PF01636">
    <property type="entry name" value="APH"/>
    <property type="match status" value="1"/>
</dbReference>
<comment type="caution">
    <text evidence="2">The sequence shown here is derived from an EMBL/GenBank/DDBJ whole genome shotgun (WGS) entry which is preliminary data.</text>
</comment>
<accession>A0A8J3N0H5</accession>
<dbReference type="Gene3D" id="3.90.1200.10">
    <property type="match status" value="1"/>
</dbReference>
<organism evidence="2 3">
    <name type="scientific">Reticulibacter mediterranei</name>
    <dbReference type="NCBI Taxonomy" id="2778369"/>
    <lineage>
        <taxon>Bacteria</taxon>
        <taxon>Bacillati</taxon>
        <taxon>Chloroflexota</taxon>
        <taxon>Ktedonobacteria</taxon>
        <taxon>Ktedonobacterales</taxon>
        <taxon>Reticulibacteraceae</taxon>
        <taxon>Reticulibacter</taxon>
    </lineage>
</organism>
<name>A0A8J3N0H5_9CHLR</name>
<evidence type="ECO:0000313" key="3">
    <source>
        <dbReference type="Proteomes" id="UP000597444"/>
    </source>
</evidence>
<gene>
    <name evidence="2" type="ORF">KSF_013030</name>
</gene>
<reference evidence="2" key="1">
    <citation type="submission" date="2020-10" db="EMBL/GenBank/DDBJ databases">
        <title>Taxonomic study of unclassified bacteria belonging to the class Ktedonobacteria.</title>
        <authorList>
            <person name="Yabe S."/>
            <person name="Wang C.M."/>
            <person name="Zheng Y."/>
            <person name="Sakai Y."/>
            <person name="Cavaletti L."/>
            <person name="Monciardini P."/>
            <person name="Donadio S."/>
        </authorList>
    </citation>
    <scope>NUCLEOTIDE SEQUENCE</scope>
    <source>
        <strain evidence="2">ID150040</strain>
    </source>
</reference>
<protein>
    <recommendedName>
        <fullName evidence="1">Aminoglycoside phosphotransferase domain-containing protein</fullName>
    </recommendedName>
</protein>
<proteinExistence type="predicted"/>
<dbReference type="InterPro" id="IPR002575">
    <property type="entry name" value="Aminoglycoside_PTrfase"/>
</dbReference>
<evidence type="ECO:0000313" key="2">
    <source>
        <dbReference type="EMBL" id="GHO91255.1"/>
    </source>
</evidence>
<dbReference type="AlphaFoldDB" id="A0A8J3N0H5"/>
<evidence type="ECO:0000259" key="1">
    <source>
        <dbReference type="Pfam" id="PF01636"/>
    </source>
</evidence>
<keyword evidence="3" id="KW-1185">Reference proteome</keyword>
<sequence length="504" mass="56002">MHLIGKGRLSMDRSTTETHLSIMDLPLILTQLFERAQQPLLPDVQGPLGLFVRYLRRKPGRGLAVIYTVDAITTAHKARVNDPNRAVSLTLDEQALHGAQIIFTAQQTHQASLAVEPTGVLHIADLGIAVQKFPADASLSALAASCDTTLQSQLFPMLQTAAQTQLQDEAWQLTSADAEPVRYKPASRCVIRYRLSLQHPMTGEQKTLTIFGKVYAAAEQAQRVQLLQQRLHEEQTQMGVLPLLPRPLAILPSLGLTFNEAIQPSANPVTNDQWDTLRTGVRALQPQLERGRGGSVTRILLPEEELRLTGQALARLHSSTVMSKDAPRTGAKEAKRAKERAALIASRNPTQAEKVQTLSQQLATRLEASQPDNYRPAHGGFKASQLLFHSHQVFVVDFDGFCLADSALDVGYFLAYLRPSGLWYHQQGMRQWFEQAAEIFRASYREAMHEKGVASETLDAIMERSRLYEGALIFKIATRRVNRLNSPRPQELSAMLEEITTCLA</sequence>